<proteinExistence type="predicted"/>
<dbReference type="RefSeq" id="WP_209650394.1">
    <property type="nucleotide sequence ID" value="NZ_JBEPNV010000001.1"/>
</dbReference>
<keyword evidence="2" id="KW-1185">Reference proteome</keyword>
<reference evidence="1 2" key="1">
    <citation type="submission" date="2024-06" db="EMBL/GenBank/DDBJ databases">
        <title>Genomics of switchgrass bacterial isolates.</title>
        <authorList>
            <person name="Shade A."/>
        </authorList>
    </citation>
    <scope>NUCLEOTIDE SEQUENCE [LARGE SCALE GENOMIC DNA]</scope>
    <source>
        <strain evidence="1 2">PvP084</strain>
    </source>
</reference>
<dbReference type="Proteomes" id="UP001549119">
    <property type="component" value="Unassembled WGS sequence"/>
</dbReference>
<dbReference type="Pfam" id="PF10076">
    <property type="entry name" value="Phage_Mu_Gp48"/>
    <property type="match status" value="1"/>
</dbReference>
<evidence type="ECO:0000313" key="2">
    <source>
        <dbReference type="Proteomes" id="UP001549119"/>
    </source>
</evidence>
<evidence type="ECO:0000313" key="1">
    <source>
        <dbReference type="EMBL" id="MET3868561.1"/>
    </source>
</evidence>
<dbReference type="EMBL" id="JBEPNW010000002">
    <property type="protein sequence ID" value="MET3868561.1"/>
    <property type="molecule type" value="Genomic_DNA"/>
</dbReference>
<dbReference type="InterPro" id="IPR018755">
    <property type="entry name" value="Phage_Mu_Gp48"/>
</dbReference>
<sequence length="260" mass="29697">MSDGFIRRDGDDYAEAFARLLPRGEAWSRDPDSDLMQLVRGQAEIWGTVVDPRAADLLELELDPRFTTELLPDWERAFGLPDPCVQEQYTLEERRLALIERITTEGGQSRAFFYNVASRLGYVIRIVEYSPFMAGISRCGDTRATGTNGEQYRWQVGPPEIRFYWTVRVYGSRVSWFRAGAGQCGIDPMVRFSMAMDLECLFRRYKPAHTEILFDYANVTPKYQEYVPFRAGVNHCGTDPLLTIIEHGGDPLPAESVPLY</sequence>
<name>A0ABV2NQC2_9HYPH</name>
<organism evidence="1 2">
    <name type="scientific">Methylobacterium radiotolerans</name>
    <dbReference type="NCBI Taxonomy" id="31998"/>
    <lineage>
        <taxon>Bacteria</taxon>
        <taxon>Pseudomonadati</taxon>
        <taxon>Pseudomonadota</taxon>
        <taxon>Alphaproteobacteria</taxon>
        <taxon>Hyphomicrobiales</taxon>
        <taxon>Methylobacteriaceae</taxon>
        <taxon>Methylobacterium</taxon>
    </lineage>
</organism>
<comment type="caution">
    <text evidence="1">The sequence shown here is derived from an EMBL/GenBank/DDBJ whole genome shotgun (WGS) entry which is preliminary data.</text>
</comment>
<gene>
    <name evidence="1" type="ORF">ABIC20_005870</name>
</gene>
<accession>A0ABV2NQC2</accession>
<protein>
    <submittedName>
        <fullName evidence="1">Uncharacterized protein YmfQ (DUF2313 family)</fullName>
    </submittedName>
</protein>